<evidence type="ECO:0000313" key="4">
    <source>
        <dbReference type="Proteomes" id="UP001244427"/>
    </source>
</evidence>
<dbReference type="GO" id="GO:0008800">
    <property type="term" value="F:beta-lactamase activity"/>
    <property type="evidence" value="ECO:0007669"/>
    <property type="project" value="UniProtKB-EC"/>
</dbReference>
<dbReference type="SUPFAM" id="SSF56601">
    <property type="entry name" value="beta-lactamase/transpeptidase-like"/>
    <property type="match status" value="1"/>
</dbReference>
<dbReference type="Proteomes" id="UP001244427">
    <property type="component" value="Unassembled WGS sequence"/>
</dbReference>
<dbReference type="PANTHER" id="PTHR35333:SF3">
    <property type="entry name" value="BETA-LACTAMASE-TYPE TRANSPEPTIDASE FOLD CONTAINING PROTEIN"/>
    <property type="match status" value="1"/>
</dbReference>
<dbReference type="GO" id="GO:0046677">
    <property type="term" value="P:response to antibiotic"/>
    <property type="evidence" value="ECO:0007669"/>
    <property type="project" value="InterPro"/>
</dbReference>
<dbReference type="InterPro" id="IPR045155">
    <property type="entry name" value="Beta-lactam_cat"/>
</dbReference>
<gene>
    <name evidence="3" type="ORF">QFZ53_000042</name>
</gene>
<protein>
    <submittedName>
        <fullName evidence="3">Beta-lactamase class A</fullName>
        <ecNumber evidence="3">3.5.2.6</ecNumber>
    </submittedName>
</protein>
<sequence>MASRNPTPLKGSRVGAPEPVEGFRHSSSSDSPSGRRSQRAVRRLPRRAAIGKRSFTSTLRSLEMLADAGVQVSVHVVDLDSHVHVLSGDDHVTMPIAGLGVVPLLVEVAAAFEAGTLDPLEIVERAATDQVSTSGVWRHLHAPALPLEDLAVLAATAGDPIAANALLQKVGHDRVRERIESLGLRRTALLDRFRDQRGPDDAPHVAVGSSRELAGLFSALVNSQVVDAAVSAQVSEWLSLNQDLSLVAASTGLDPFAHDHDAHGLLFINKTGRDRGVRAEAGVLAGPRAGVAYSLIVCFDDLSIAHRLRAHDAFRVLGVELMEYTH</sequence>
<dbReference type="GO" id="GO:0030655">
    <property type="term" value="P:beta-lactam antibiotic catabolic process"/>
    <property type="evidence" value="ECO:0007669"/>
    <property type="project" value="InterPro"/>
</dbReference>
<comment type="caution">
    <text evidence="3">The sequence shown here is derived from an EMBL/GenBank/DDBJ whole genome shotgun (WGS) entry which is preliminary data.</text>
</comment>
<feature type="region of interest" description="Disordered" evidence="1">
    <location>
        <begin position="1"/>
        <end position="43"/>
    </location>
</feature>
<dbReference type="Pfam" id="PF13354">
    <property type="entry name" value="Beta-lactamase2"/>
    <property type="match status" value="1"/>
</dbReference>
<evidence type="ECO:0000313" key="3">
    <source>
        <dbReference type="EMBL" id="MDQ0645846.1"/>
    </source>
</evidence>
<organism evidence="3 4">
    <name type="scientific">Microbacterium natoriense</name>
    <dbReference type="NCBI Taxonomy" id="284570"/>
    <lineage>
        <taxon>Bacteria</taxon>
        <taxon>Bacillati</taxon>
        <taxon>Actinomycetota</taxon>
        <taxon>Actinomycetes</taxon>
        <taxon>Micrococcales</taxon>
        <taxon>Microbacteriaceae</taxon>
        <taxon>Microbacterium</taxon>
    </lineage>
</organism>
<dbReference type="PANTHER" id="PTHR35333">
    <property type="entry name" value="BETA-LACTAMASE"/>
    <property type="match status" value="1"/>
</dbReference>
<evidence type="ECO:0000259" key="2">
    <source>
        <dbReference type="Pfam" id="PF13354"/>
    </source>
</evidence>
<name>A0AAW8ERC9_9MICO</name>
<keyword evidence="3" id="KW-0378">Hydrolase</keyword>
<accession>A0AAW8ERC9</accession>
<dbReference type="EMBL" id="JAUSXV010000001">
    <property type="protein sequence ID" value="MDQ0645846.1"/>
    <property type="molecule type" value="Genomic_DNA"/>
</dbReference>
<reference evidence="3 4" key="1">
    <citation type="submission" date="2023-07" db="EMBL/GenBank/DDBJ databases">
        <title>Comparative genomics of wheat-associated soil bacteria to identify genetic determinants of phenazine resistance.</title>
        <authorList>
            <person name="Mouncey N."/>
        </authorList>
    </citation>
    <scope>NUCLEOTIDE SEQUENCE [LARGE SCALE GENOMIC DNA]</scope>
    <source>
        <strain evidence="3 4">W4I9-1</strain>
    </source>
</reference>
<evidence type="ECO:0000256" key="1">
    <source>
        <dbReference type="SAM" id="MobiDB-lite"/>
    </source>
</evidence>
<dbReference type="InterPro" id="IPR000871">
    <property type="entry name" value="Beta-lactam_class-A"/>
</dbReference>
<feature type="compositionally biased region" description="Low complexity" evidence="1">
    <location>
        <begin position="25"/>
        <end position="35"/>
    </location>
</feature>
<dbReference type="InterPro" id="IPR012338">
    <property type="entry name" value="Beta-lactam/transpept-like"/>
</dbReference>
<dbReference type="AlphaFoldDB" id="A0AAW8ERC9"/>
<dbReference type="EC" id="3.5.2.6" evidence="3"/>
<keyword evidence="4" id="KW-1185">Reference proteome</keyword>
<feature type="domain" description="Beta-lactamase class A catalytic" evidence="2">
    <location>
        <begin position="73"/>
        <end position="298"/>
    </location>
</feature>
<proteinExistence type="predicted"/>
<dbReference type="Gene3D" id="3.40.710.10">
    <property type="entry name" value="DD-peptidase/beta-lactamase superfamily"/>
    <property type="match status" value="1"/>
</dbReference>